<protein>
    <submittedName>
        <fullName evidence="3">Uncharacterized protein</fullName>
    </submittedName>
</protein>
<comment type="caution">
    <text evidence="3">The sequence shown here is derived from an EMBL/GenBank/DDBJ whole genome shotgun (WGS) entry which is preliminary data.</text>
</comment>
<feature type="compositionally biased region" description="Basic residues" evidence="2">
    <location>
        <begin position="9"/>
        <end position="34"/>
    </location>
</feature>
<evidence type="ECO:0000313" key="3">
    <source>
        <dbReference type="EMBL" id="CAI2367682.1"/>
    </source>
</evidence>
<keyword evidence="4" id="KW-1185">Reference proteome</keyword>
<name>A0AAD1UFA5_EUPCR</name>
<evidence type="ECO:0000256" key="2">
    <source>
        <dbReference type="SAM" id="MobiDB-lite"/>
    </source>
</evidence>
<sequence>MNEREATKKRLAFPSKRCSKRNSRERHGNKKKRLNLRRDPLLNYNISQIKPAKMQVLKRTCPRKTLEGLSQIETQLENLPRNILEVDRNLSYLKPTCERLREQLQKACASESLGDCSYLKTKVDEIKVILDNSDQIRSFTAKSSREDIRPIPNMLSLGSTHDKKLGKFLNKIQAQKREINALKERISRRDKKIAMLERKIQENNKIDYVLEELDTSNPNNFNLLVQTMLGIPFKISPSSTFSLDLSNTRHHDLIDKVNDKVPDVGRLDINNLGEDIDQAKKILKSNMLGKIDELSLNEEGQMVEFHEFGEEFEKELAKVVCTNVCKSFSLSNYKIQKGTLSKLLYSAAHLPSINLRGCKLETSPIPALENKDCSLTHLDLSFCGSPELGNWGTNPTHFDNLLHSLCSLKGIRNTLKKITMHMCGLDEKEIREILNKYRFNREISILAS</sequence>
<dbReference type="Proteomes" id="UP001295684">
    <property type="component" value="Unassembled WGS sequence"/>
</dbReference>
<proteinExistence type="predicted"/>
<evidence type="ECO:0000256" key="1">
    <source>
        <dbReference type="SAM" id="Coils"/>
    </source>
</evidence>
<dbReference type="Gene3D" id="3.80.10.10">
    <property type="entry name" value="Ribonuclease Inhibitor"/>
    <property type="match status" value="1"/>
</dbReference>
<accession>A0AAD1UFA5</accession>
<gene>
    <name evidence="3" type="ORF">ECRASSUSDP1_LOCUS8970</name>
</gene>
<feature type="coiled-coil region" evidence="1">
    <location>
        <begin position="165"/>
        <end position="199"/>
    </location>
</feature>
<reference evidence="3" key="1">
    <citation type="submission" date="2023-07" db="EMBL/GenBank/DDBJ databases">
        <authorList>
            <consortium name="AG Swart"/>
            <person name="Singh M."/>
            <person name="Singh A."/>
            <person name="Seah K."/>
            <person name="Emmerich C."/>
        </authorList>
    </citation>
    <scope>NUCLEOTIDE SEQUENCE</scope>
    <source>
        <strain evidence="3">DP1</strain>
    </source>
</reference>
<evidence type="ECO:0000313" key="4">
    <source>
        <dbReference type="Proteomes" id="UP001295684"/>
    </source>
</evidence>
<dbReference type="AlphaFoldDB" id="A0AAD1UFA5"/>
<organism evidence="3 4">
    <name type="scientific">Euplotes crassus</name>
    <dbReference type="NCBI Taxonomy" id="5936"/>
    <lineage>
        <taxon>Eukaryota</taxon>
        <taxon>Sar</taxon>
        <taxon>Alveolata</taxon>
        <taxon>Ciliophora</taxon>
        <taxon>Intramacronucleata</taxon>
        <taxon>Spirotrichea</taxon>
        <taxon>Hypotrichia</taxon>
        <taxon>Euplotida</taxon>
        <taxon>Euplotidae</taxon>
        <taxon>Moneuplotes</taxon>
    </lineage>
</organism>
<dbReference type="SUPFAM" id="SSF52047">
    <property type="entry name" value="RNI-like"/>
    <property type="match status" value="1"/>
</dbReference>
<feature type="region of interest" description="Disordered" evidence="2">
    <location>
        <begin position="1"/>
        <end position="34"/>
    </location>
</feature>
<dbReference type="EMBL" id="CAMPGE010008796">
    <property type="protein sequence ID" value="CAI2367682.1"/>
    <property type="molecule type" value="Genomic_DNA"/>
</dbReference>
<dbReference type="InterPro" id="IPR032675">
    <property type="entry name" value="LRR_dom_sf"/>
</dbReference>
<keyword evidence="1" id="KW-0175">Coiled coil</keyword>